<dbReference type="PROSITE" id="PS51030">
    <property type="entry name" value="NUCLEAR_REC_DBD_2"/>
    <property type="match status" value="1"/>
</dbReference>
<dbReference type="GO" id="GO:0008270">
    <property type="term" value="F:zinc ion binding"/>
    <property type="evidence" value="ECO:0007669"/>
    <property type="project" value="UniProtKB-KW"/>
</dbReference>
<keyword evidence="2" id="KW-0863">Zinc-finger</keyword>
<keyword evidence="6" id="KW-0804">Transcription</keyword>
<evidence type="ECO:0000259" key="9">
    <source>
        <dbReference type="PROSITE" id="PS51030"/>
    </source>
</evidence>
<dbReference type="OrthoDB" id="5771769at2759"/>
<name>A0A0R3U775_MESCO</name>
<evidence type="ECO:0000256" key="5">
    <source>
        <dbReference type="ARBA" id="ARBA00023125"/>
    </source>
</evidence>
<keyword evidence="7" id="KW-0675">Receptor</keyword>
<evidence type="ECO:0000256" key="1">
    <source>
        <dbReference type="ARBA" id="ARBA00022723"/>
    </source>
</evidence>
<dbReference type="InterPro" id="IPR050274">
    <property type="entry name" value="Nuclear_hormone_rcpt_NR2"/>
</dbReference>
<reference evidence="10 11" key="1">
    <citation type="submission" date="2018-10" db="EMBL/GenBank/DDBJ databases">
        <authorList>
            <consortium name="Pathogen Informatics"/>
        </authorList>
    </citation>
    <scope>NUCLEOTIDE SEQUENCE [LARGE SCALE GENOMIC DNA]</scope>
</reference>
<evidence type="ECO:0000256" key="7">
    <source>
        <dbReference type="ARBA" id="ARBA00023170"/>
    </source>
</evidence>
<evidence type="ECO:0000313" key="11">
    <source>
        <dbReference type="Proteomes" id="UP000267029"/>
    </source>
</evidence>
<proteinExistence type="predicted"/>
<dbReference type="Gene3D" id="1.10.565.10">
    <property type="entry name" value="Retinoid X Receptor"/>
    <property type="match status" value="1"/>
</dbReference>
<dbReference type="InterPro" id="IPR001628">
    <property type="entry name" value="Znf_hrmn_rcpt"/>
</dbReference>
<dbReference type="PANTHER" id="PTHR24083">
    <property type="entry name" value="NUCLEAR HORMONE RECEPTOR"/>
    <property type="match status" value="1"/>
</dbReference>
<feature type="domain" description="Nuclear receptor" evidence="9">
    <location>
        <begin position="23"/>
        <end position="86"/>
    </location>
</feature>
<keyword evidence="5" id="KW-0238">DNA-binding</keyword>
<dbReference type="Gene3D" id="3.30.50.10">
    <property type="entry name" value="Erythroid Transcription Factor GATA-1, subunit A"/>
    <property type="match status" value="1"/>
</dbReference>
<keyword evidence="4" id="KW-0805">Transcription regulation</keyword>
<sequence length="230" mass="26461">MPNSKRNIWTNFFSHFSFYVHIGKHYGAYSCDGCKGFFRRSVRRKHTYSCRYNRACTIDKDMRNQCRFCRLKKCFRVGMNRASVQHERDKISNRRSIYDSAGITGTLVDISSLLRAELTLLRGNAAELLLLSIVWQSICTTSQQPEDDQTFSTPLFTVFHRLNAAFLNAIKTGDYPPPSCSDDSKVDAILRVIASTIYRPLLELRIGETEFICLKAIIFLSAGESSFYWF</sequence>
<dbReference type="CDD" id="cd06916">
    <property type="entry name" value="NR_DBD_like"/>
    <property type="match status" value="1"/>
</dbReference>
<dbReference type="Pfam" id="PF00105">
    <property type="entry name" value="zf-C4"/>
    <property type="match status" value="1"/>
</dbReference>
<dbReference type="SUPFAM" id="SSF57716">
    <property type="entry name" value="Glucocorticoid receptor-like (DNA-binding domain)"/>
    <property type="match status" value="1"/>
</dbReference>
<dbReference type="PRINTS" id="PR00047">
    <property type="entry name" value="STROIDFINGER"/>
</dbReference>
<accession>A0A0R3U775</accession>
<keyword evidence="3" id="KW-0862">Zinc</keyword>
<evidence type="ECO:0000256" key="4">
    <source>
        <dbReference type="ARBA" id="ARBA00023015"/>
    </source>
</evidence>
<gene>
    <name evidence="10" type="ORF">MCOS_LOCUS2670</name>
</gene>
<keyword evidence="1" id="KW-0479">Metal-binding</keyword>
<dbReference type="InterPro" id="IPR013088">
    <property type="entry name" value="Znf_NHR/GATA"/>
</dbReference>
<evidence type="ECO:0000256" key="6">
    <source>
        <dbReference type="ARBA" id="ARBA00023163"/>
    </source>
</evidence>
<dbReference type="SUPFAM" id="SSF48508">
    <property type="entry name" value="Nuclear receptor ligand-binding domain"/>
    <property type="match status" value="1"/>
</dbReference>
<dbReference type="Proteomes" id="UP000267029">
    <property type="component" value="Unassembled WGS sequence"/>
</dbReference>
<dbReference type="SMART" id="SM00399">
    <property type="entry name" value="ZnF_C4"/>
    <property type="match status" value="1"/>
</dbReference>
<dbReference type="EMBL" id="UXSR01000470">
    <property type="protein sequence ID" value="VDD76667.1"/>
    <property type="molecule type" value="Genomic_DNA"/>
</dbReference>
<dbReference type="STRING" id="53468.A0A0R3U775"/>
<evidence type="ECO:0000256" key="8">
    <source>
        <dbReference type="ARBA" id="ARBA00023242"/>
    </source>
</evidence>
<keyword evidence="11" id="KW-1185">Reference proteome</keyword>
<dbReference type="GO" id="GO:0003700">
    <property type="term" value="F:DNA-binding transcription factor activity"/>
    <property type="evidence" value="ECO:0007669"/>
    <property type="project" value="InterPro"/>
</dbReference>
<dbReference type="InterPro" id="IPR035500">
    <property type="entry name" value="NHR-like_dom_sf"/>
</dbReference>
<organism evidence="10 11">
    <name type="scientific">Mesocestoides corti</name>
    <name type="common">Flatworm</name>
    <dbReference type="NCBI Taxonomy" id="53468"/>
    <lineage>
        <taxon>Eukaryota</taxon>
        <taxon>Metazoa</taxon>
        <taxon>Spiralia</taxon>
        <taxon>Lophotrochozoa</taxon>
        <taxon>Platyhelminthes</taxon>
        <taxon>Cestoda</taxon>
        <taxon>Eucestoda</taxon>
        <taxon>Cyclophyllidea</taxon>
        <taxon>Mesocestoididae</taxon>
        <taxon>Mesocestoides</taxon>
    </lineage>
</organism>
<evidence type="ECO:0000256" key="2">
    <source>
        <dbReference type="ARBA" id="ARBA00022771"/>
    </source>
</evidence>
<evidence type="ECO:0000313" key="10">
    <source>
        <dbReference type="EMBL" id="VDD76667.1"/>
    </source>
</evidence>
<dbReference type="GO" id="GO:0043565">
    <property type="term" value="F:sequence-specific DNA binding"/>
    <property type="evidence" value="ECO:0007669"/>
    <property type="project" value="InterPro"/>
</dbReference>
<protein>
    <recommendedName>
        <fullName evidence="9">Nuclear receptor domain-containing protein</fullName>
    </recommendedName>
</protein>
<dbReference type="AlphaFoldDB" id="A0A0R3U775"/>
<keyword evidence="8" id="KW-0539">Nucleus</keyword>
<evidence type="ECO:0000256" key="3">
    <source>
        <dbReference type="ARBA" id="ARBA00022833"/>
    </source>
</evidence>